<name>A0A165HKV8_EXIGL</name>
<keyword evidence="2" id="KW-1185">Reference proteome</keyword>
<gene>
    <name evidence="1" type="ORF">EXIGLDRAFT_769304</name>
</gene>
<reference evidence="1 2" key="1">
    <citation type="journal article" date="2016" name="Mol. Biol. Evol.">
        <title>Comparative Genomics of Early-Diverging Mushroom-Forming Fungi Provides Insights into the Origins of Lignocellulose Decay Capabilities.</title>
        <authorList>
            <person name="Nagy L.G."/>
            <person name="Riley R."/>
            <person name="Tritt A."/>
            <person name="Adam C."/>
            <person name="Daum C."/>
            <person name="Floudas D."/>
            <person name="Sun H."/>
            <person name="Yadav J.S."/>
            <person name="Pangilinan J."/>
            <person name="Larsson K.H."/>
            <person name="Matsuura K."/>
            <person name="Barry K."/>
            <person name="Labutti K."/>
            <person name="Kuo R."/>
            <person name="Ohm R.A."/>
            <person name="Bhattacharya S.S."/>
            <person name="Shirouzu T."/>
            <person name="Yoshinaga Y."/>
            <person name="Martin F.M."/>
            <person name="Grigoriev I.V."/>
            <person name="Hibbett D.S."/>
        </authorList>
    </citation>
    <scope>NUCLEOTIDE SEQUENCE [LARGE SCALE GENOMIC DNA]</scope>
    <source>
        <strain evidence="1 2">HHB12029</strain>
    </source>
</reference>
<evidence type="ECO:0000313" key="1">
    <source>
        <dbReference type="EMBL" id="KZV92117.1"/>
    </source>
</evidence>
<proteinExistence type="predicted"/>
<protein>
    <submittedName>
        <fullName evidence="1">Uncharacterized protein</fullName>
    </submittedName>
</protein>
<dbReference type="Proteomes" id="UP000077266">
    <property type="component" value="Unassembled WGS sequence"/>
</dbReference>
<dbReference type="EMBL" id="KV426014">
    <property type="protein sequence ID" value="KZV92117.1"/>
    <property type="molecule type" value="Genomic_DNA"/>
</dbReference>
<sequence>MGARTNYLRAFSGVAIQRSISISGGNLRTFIDPAFLAMACRNLSHVTSVETSLWMFQGIRLRLSAEQGPSLTIEEQLRKEWYDHAADFVQLFGLLESVSNKIYSSLRAVTFSLLTWDLWAALLADKPLFVTAVDKVVVTVPPEASTGDFQCDYCALWFPGISTITVDVDYVHQPPIPLDIIRQILDGVQYGDEDDGRKPVAKLPSEHIEGLQCSAEWATEFAGARYTRWQVVPMKLLLHPYM</sequence>
<organism evidence="1 2">
    <name type="scientific">Exidia glandulosa HHB12029</name>
    <dbReference type="NCBI Taxonomy" id="1314781"/>
    <lineage>
        <taxon>Eukaryota</taxon>
        <taxon>Fungi</taxon>
        <taxon>Dikarya</taxon>
        <taxon>Basidiomycota</taxon>
        <taxon>Agaricomycotina</taxon>
        <taxon>Agaricomycetes</taxon>
        <taxon>Auriculariales</taxon>
        <taxon>Exidiaceae</taxon>
        <taxon>Exidia</taxon>
    </lineage>
</organism>
<dbReference type="InParanoid" id="A0A165HKV8"/>
<evidence type="ECO:0000313" key="2">
    <source>
        <dbReference type="Proteomes" id="UP000077266"/>
    </source>
</evidence>
<dbReference type="AlphaFoldDB" id="A0A165HKV8"/>
<accession>A0A165HKV8</accession>